<dbReference type="SUPFAM" id="SSF53448">
    <property type="entry name" value="Nucleotide-diphospho-sugar transferases"/>
    <property type="match status" value="1"/>
</dbReference>
<name>A0A1I5FYF4_9BACT</name>
<keyword evidence="4" id="KW-0472">Membrane</keyword>
<evidence type="ECO:0000313" key="5">
    <source>
        <dbReference type="EMBL" id="SFO28780.1"/>
    </source>
</evidence>
<keyword evidence="6" id="KW-1185">Reference proteome</keyword>
<keyword evidence="2" id="KW-0328">Glycosyltransferase</keyword>
<keyword evidence="4" id="KW-0812">Transmembrane</keyword>
<dbReference type="PANTHER" id="PTHR43179:SF12">
    <property type="entry name" value="GALACTOFURANOSYLTRANSFERASE GLFT2"/>
    <property type="match status" value="1"/>
</dbReference>
<comment type="similarity">
    <text evidence="1">Belongs to the glycosyltransferase 2 family.</text>
</comment>
<protein>
    <recommendedName>
        <fullName evidence="7">Glycosyltransferase 2-like domain-containing protein</fullName>
    </recommendedName>
</protein>
<dbReference type="Gene3D" id="3.90.550.10">
    <property type="entry name" value="Spore Coat Polysaccharide Biosynthesis Protein SpsA, Chain A"/>
    <property type="match status" value="1"/>
</dbReference>
<dbReference type="Proteomes" id="UP000199564">
    <property type="component" value="Unassembled WGS sequence"/>
</dbReference>
<keyword evidence="4" id="KW-1133">Transmembrane helix</keyword>
<keyword evidence="3" id="KW-0808">Transferase</keyword>
<dbReference type="EMBL" id="FOVW01000005">
    <property type="protein sequence ID" value="SFO28780.1"/>
    <property type="molecule type" value="Genomic_DNA"/>
</dbReference>
<proteinExistence type="inferred from homology"/>
<evidence type="ECO:0000256" key="4">
    <source>
        <dbReference type="SAM" id="Phobius"/>
    </source>
</evidence>
<gene>
    <name evidence="5" type="ORF">SAMN04488519_105110</name>
</gene>
<dbReference type="AlphaFoldDB" id="A0A1I5FYF4"/>
<organism evidence="5 6">
    <name type="scientific">Algoriphagus ornithinivorans</name>
    <dbReference type="NCBI Taxonomy" id="226506"/>
    <lineage>
        <taxon>Bacteria</taxon>
        <taxon>Pseudomonadati</taxon>
        <taxon>Bacteroidota</taxon>
        <taxon>Cytophagia</taxon>
        <taxon>Cytophagales</taxon>
        <taxon>Cyclobacteriaceae</taxon>
        <taxon>Algoriphagus</taxon>
    </lineage>
</organism>
<dbReference type="CDD" id="cd04186">
    <property type="entry name" value="GT_2_like_c"/>
    <property type="match status" value="1"/>
</dbReference>
<dbReference type="Pfam" id="PF13641">
    <property type="entry name" value="Glyco_tranf_2_3"/>
    <property type="match status" value="1"/>
</dbReference>
<dbReference type="RefSeq" id="WP_091653318.1">
    <property type="nucleotide sequence ID" value="NZ_FOVW01000005.1"/>
</dbReference>
<dbReference type="InterPro" id="IPR029044">
    <property type="entry name" value="Nucleotide-diphossugar_trans"/>
</dbReference>
<dbReference type="PANTHER" id="PTHR43179">
    <property type="entry name" value="RHAMNOSYLTRANSFERASE WBBL"/>
    <property type="match status" value="1"/>
</dbReference>
<evidence type="ECO:0008006" key="7">
    <source>
        <dbReference type="Google" id="ProtNLM"/>
    </source>
</evidence>
<accession>A0A1I5FYF4</accession>
<feature type="transmembrane region" description="Helical" evidence="4">
    <location>
        <begin position="275"/>
        <end position="294"/>
    </location>
</feature>
<evidence type="ECO:0000256" key="2">
    <source>
        <dbReference type="ARBA" id="ARBA00022676"/>
    </source>
</evidence>
<evidence type="ECO:0000313" key="6">
    <source>
        <dbReference type="Proteomes" id="UP000199564"/>
    </source>
</evidence>
<reference evidence="6" key="1">
    <citation type="submission" date="2016-10" db="EMBL/GenBank/DDBJ databases">
        <authorList>
            <person name="Varghese N."/>
            <person name="Submissions S."/>
        </authorList>
    </citation>
    <scope>NUCLEOTIDE SEQUENCE [LARGE SCALE GENOMIC DNA]</scope>
    <source>
        <strain evidence="6">DSM 15282</strain>
    </source>
</reference>
<evidence type="ECO:0000256" key="3">
    <source>
        <dbReference type="ARBA" id="ARBA00022679"/>
    </source>
</evidence>
<dbReference type="STRING" id="226506.SAMN04488519_105110"/>
<sequence>MVFTPDPSVAIILVNWNGLDFTRNCLDSLLKLDFPDFKIILVDNDSQKPEGLVLKNEFPDILLIENEENLGFSGGNNVGIRKALEMGFSHLLLLNNDTLVEPDFLGKMVLEIQQKASLGVVQPMICFLDDREKIWSAGGKWIEGLGRAKTLGDRKNLKKYRVTSSNLDWATGCCMLISREAVLAAGLLNEQYFAYFEDVEWSLRIRKEGFEIGLVPDAKIYHEAGASSKKKHSEGTLNARVFYFHVRNQFFLLRGLAQDEHSKGFKPLEAYMRNLGGFAYHICRFTLWMVYFLLRGRFRKLRAVAKGIRDGFSTPLSPAPQWP</sequence>
<evidence type="ECO:0000256" key="1">
    <source>
        <dbReference type="ARBA" id="ARBA00006739"/>
    </source>
</evidence>
<dbReference type="GO" id="GO:0016757">
    <property type="term" value="F:glycosyltransferase activity"/>
    <property type="evidence" value="ECO:0007669"/>
    <property type="project" value="UniProtKB-KW"/>
</dbReference>